<dbReference type="Proteomes" id="UP000615446">
    <property type="component" value="Unassembled WGS sequence"/>
</dbReference>
<gene>
    <name evidence="1" type="ORF">RCL2_002106900</name>
</gene>
<protein>
    <submittedName>
        <fullName evidence="1">Uncharacterized protein</fullName>
    </submittedName>
</protein>
<proteinExistence type="predicted"/>
<sequence length="101" mass="11874">MSKTPCSVLNSKIRGKKVYLPDDDESLISTALSLVWTKTDKKIDSCTFEQDRVRMSYKKNEGRIYFDLEESLSNFTFIDKSMWFYISLRKMVNKLGRKRDG</sequence>
<organism evidence="1 2">
    <name type="scientific">Rhizophagus clarus</name>
    <dbReference type="NCBI Taxonomy" id="94130"/>
    <lineage>
        <taxon>Eukaryota</taxon>
        <taxon>Fungi</taxon>
        <taxon>Fungi incertae sedis</taxon>
        <taxon>Mucoromycota</taxon>
        <taxon>Glomeromycotina</taxon>
        <taxon>Glomeromycetes</taxon>
        <taxon>Glomerales</taxon>
        <taxon>Glomeraceae</taxon>
        <taxon>Rhizophagus</taxon>
    </lineage>
</organism>
<evidence type="ECO:0000313" key="2">
    <source>
        <dbReference type="Proteomes" id="UP000615446"/>
    </source>
</evidence>
<dbReference type="OrthoDB" id="2411379at2759"/>
<accession>A0A8H3M030</accession>
<name>A0A8H3M030_9GLOM</name>
<reference evidence="1" key="1">
    <citation type="submission" date="2019-10" db="EMBL/GenBank/DDBJ databases">
        <title>Conservation and host-specific expression of non-tandemly repeated heterogenous ribosome RNA gene in arbuscular mycorrhizal fungi.</title>
        <authorList>
            <person name="Maeda T."/>
            <person name="Kobayashi Y."/>
            <person name="Nakagawa T."/>
            <person name="Ezawa T."/>
            <person name="Yamaguchi K."/>
            <person name="Bino T."/>
            <person name="Nishimoto Y."/>
            <person name="Shigenobu S."/>
            <person name="Kawaguchi M."/>
        </authorList>
    </citation>
    <scope>NUCLEOTIDE SEQUENCE</scope>
    <source>
        <strain evidence="1">HR1</strain>
    </source>
</reference>
<dbReference type="EMBL" id="BLAL01000234">
    <property type="protein sequence ID" value="GES94334.1"/>
    <property type="molecule type" value="Genomic_DNA"/>
</dbReference>
<dbReference type="AlphaFoldDB" id="A0A8H3M030"/>
<comment type="caution">
    <text evidence="1">The sequence shown here is derived from an EMBL/GenBank/DDBJ whole genome shotgun (WGS) entry which is preliminary data.</text>
</comment>
<evidence type="ECO:0000313" key="1">
    <source>
        <dbReference type="EMBL" id="GES94334.1"/>
    </source>
</evidence>